<comment type="caution">
    <text evidence="4">The sequence shown here is derived from an EMBL/GenBank/DDBJ whole genome shotgun (WGS) entry which is preliminary data.</text>
</comment>
<organism evidence="4 5">
    <name type="scientific">Aquabacterium soli</name>
    <dbReference type="NCBI Taxonomy" id="2493092"/>
    <lineage>
        <taxon>Bacteria</taxon>
        <taxon>Pseudomonadati</taxon>
        <taxon>Pseudomonadota</taxon>
        <taxon>Betaproteobacteria</taxon>
        <taxon>Burkholderiales</taxon>
        <taxon>Aquabacterium</taxon>
    </lineage>
</organism>
<proteinExistence type="predicted"/>
<name>A0A3R8TB27_9BURK</name>
<keyword evidence="5" id="KW-1185">Reference proteome</keyword>
<evidence type="ECO:0000313" key="5">
    <source>
        <dbReference type="Proteomes" id="UP000269265"/>
    </source>
</evidence>
<dbReference type="Proteomes" id="UP000269265">
    <property type="component" value="Unassembled WGS sequence"/>
</dbReference>
<dbReference type="PROSITE" id="PS50977">
    <property type="entry name" value="HTH_TETR_2"/>
    <property type="match status" value="1"/>
</dbReference>
<dbReference type="InterPro" id="IPR036271">
    <property type="entry name" value="Tet_transcr_reg_TetR-rel_C_sf"/>
</dbReference>
<dbReference type="EMBL" id="RSED01000010">
    <property type="protein sequence ID" value="RRS03639.1"/>
    <property type="molecule type" value="Genomic_DNA"/>
</dbReference>
<dbReference type="InterPro" id="IPR041586">
    <property type="entry name" value="PsrA_TetR_C"/>
</dbReference>
<evidence type="ECO:0000259" key="3">
    <source>
        <dbReference type="PROSITE" id="PS50977"/>
    </source>
</evidence>
<dbReference type="AlphaFoldDB" id="A0A3R8TB27"/>
<accession>A0A3R8TB27</accession>
<dbReference type="GO" id="GO:0003700">
    <property type="term" value="F:DNA-binding transcription factor activity"/>
    <property type="evidence" value="ECO:0007669"/>
    <property type="project" value="TreeGrafter"/>
</dbReference>
<dbReference type="SUPFAM" id="SSF48498">
    <property type="entry name" value="Tetracyclin repressor-like, C-terminal domain"/>
    <property type="match status" value="1"/>
</dbReference>
<evidence type="ECO:0000313" key="4">
    <source>
        <dbReference type="EMBL" id="RRS03639.1"/>
    </source>
</evidence>
<protein>
    <submittedName>
        <fullName evidence="4">TetR/AcrR family transcriptional regulator</fullName>
    </submittedName>
</protein>
<feature type="domain" description="HTH tetR-type" evidence="3">
    <location>
        <begin position="42"/>
        <end position="102"/>
    </location>
</feature>
<dbReference type="PANTHER" id="PTHR30055">
    <property type="entry name" value="HTH-TYPE TRANSCRIPTIONAL REGULATOR RUTR"/>
    <property type="match status" value="1"/>
</dbReference>
<sequence>MVSSGLEHLFRLRISQPEQMFRSFRGGLMSHAESIEKPLAPPSVRERLLDAAEALFAEHGFHGAPMRDITAMASTRLANINEQFGSKEAFFQEVIARRAPLINADRLALLNAVKASRSRSAQIRAVVEAFARPLLVRSQESEGWRNYLRLLAQLTNSRSVVLLLIAEHFSPMAKVFSDRIGTILPQLTPRQQMNAYQLMVSAAMAVFSDNRRIDVMSAGAESSTDFASHYEDMVAFTTGGILQLADARPSR</sequence>
<dbReference type="Pfam" id="PF00440">
    <property type="entry name" value="TetR_N"/>
    <property type="match status" value="1"/>
</dbReference>
<dbReference type="GO" id="GO:0000976">
    <property type="term" value="F:transcription cis-regulatory region binding"/>
    <property type="evidence" value="ECO:0007669"/>
    <property type="project" value="TreeGrafter"/>
</dbReference>
<keyword evidence="1 2" id="KW-0238">DNA-binding</keyword>
<dbReference type="Gene3D" id="1.10.357.10">
    <property type="entry name" value="Tetracycline Repressor, domain 2"/>
    <property type="match status" value="1"/>
</dbReference>
<dbReference type="PANTHER" id="PTHR30055:SF235">
    <property type="entry name" value="TRANSCRIPTIONAL REGULATORY PROTEIN"/>
    <property type="match status" value="1"/>
</dbReference>
<feature type="DNA-binding region" description="H-T-H motif" evidence="2">
    <location>
        <begin position="65"/>
        <end position="84"/>
    </location>
</feature>
<dbReference type="Pfam" id="PF17939">
    <property type="entry name" value="TetR_C_30"/>
    <property type="match status" value="1"/>
</dbReference>
<gene>
    <name evidence="4" type="ORF">EIP75_13655</name>
</gene>
<evidence type="ECO:0000256" key="2">
    <source>
        <dbReference type="PROSITE-ProRule" id="PRU00335"/>
    </source>
</evidence>
<dbReference type="InterPro" id="IPR009057">
    <property type="entry name" value="Homeodomain-like_sf"/>
</dbReference>
<dbReference type="InterPro" id="IPR001647">
    <property type="entry name" value="HTH_TetR"/>
</dbReference>
<reference evidence="4 5" key="1">
    <citation type="submission" date="2018-12" db="EMBL/GenBank/DDBJ databases">
        <title>The whole draft genome of Aquabacterium sp. SJQ9.</title>
        <authorList>
            <person name="Sun L."/>
            <person name="Gao X."/>
            <person name="Chen W."/>
            <person name="Huang K."/>
        </authorList>
    </citation>
    <scope>NUCLEOTIDE SEQUENCE [LARGE SCALE GENOMIC DNA]</scope>
    <source>
        <strain evidence="4 5">SJQ9</strain>
    </source>
</reference>
<dbReference type="InterPro" id="IPR050109">
    <property type="entry name" value="HTH-type_TetR-like_transc_reg"/>
</dbReference>
<evidence type="ECO:0000256" key="1">
    <source>
        <dbReference type="ARBA" id="ARBA00023125"/>
    </source>
</evidence>
<dbReference type="SUPFAM" id="SSF46689">
    <property type="entry name" value="Homeodomain-like"/>
    <property type="match status" value="1"/>
</dbReference>